<comment type="caution">
    <text evidence="2">The sequence shown here is derived from an EMBL/GenBank/DDBJ whole genome shotgun (WGS) entry which is preliminary data.</text>
</comment>
<gene>
    <name evidence="2" type="ORF">HBR001_LOCUS7478</name>
</gene>
<protein>
    <recommendedName>
        <fullName evidence="4">Cystatin domain-containing protein</fullName>
    </recommendedName>
</protein>
<dbReference type="SUPFAM" id="SSF54403">
    <property type="entry name" value="Cystatin/monellin"/>
    <property type="match status" value="1"/>
</dbReference>
<dbReference type="InterPro" id="IPR046350">
    <property type="entry name" value="Cystatin_sf"/>
</dbReference>
<proteinExistence type="predicted"/>
<evidence type="ECO:0008006" key="4">
    <source>
        <dbReference type="Google" id="ProtNLM"/>
    </source>
</evidence>
<organism evidence="2 3">
    <name type="scientific">Hyaloperonospora brassicae</name>
    <name type="common">Brassica downy mildew</name>
    <name type="synonym">Peronospora brassicae</name>
    <dbReference type="NCBI Taxonomy" id="162125"/>
    <lineage>
        <taxon>Eukaryota</taxon>
        <taxon>Sar</taxon>
        <taxon>Stramenopiles</taxon>
        <taxon>Oomycota</taxon>
        <taxon>Peronosporomycetes</taxon>
        <taxon>Peronosporales</taxon>
        <taxon>Peronosporaceae</taxon>
        <taxon>Hyaloperonospora</taxon>
    </lineage>
</organism>
<reference evidence="2" key="1">
    <citation type="submission" date="2022-12" db="EMBL/GenBank/DDBJ databases">
        <authorList>
            <person name="Webb A."/>
        </authorList>
    </citation>
    <scope>NUCLEOTIDE SEQUENCE</scope>
    <source>
        <strain evidence="2">Hp1</strain>
    </source>
</reference>
<feature type="chain" id="PRO_5043953726" description="Cystatin domain-containing protein" evidence="1">
    <location>
        <begin position="21"/>
        <end position="127"/>
    </location>
</feature>
<evidence type="ECO:0000313" key="3">
    <source>
        <dbReference type="Proteomes" id="UP001162031"/>
    </source>
</evidence>
<sequence>MTFTCAAALFAGLALASSAAENPPLGANSPRKVTAADYAFLETSLSTSKAYKKDVVSRICFTDVVKLEKQVMSGTRYKFQVRGCPVTSFVELGACRDSNCEASVYDVVIFSQPWTSTLDVTSITEVS</sequence>
<evidence type="ECO:0000313" key="2">
    <source>
        <dbReference type="EMBL" id="CAI5738413.1"/>
    </source>
</evidence>
<name>A0AAV0UQA4_HYABA</name>
<dbReference type="AlphaFoldDB" id="A0AAV0UQA4"/>
<accession>A0AAV0UQA4</accession>
<dbReference type="Gene3D" id="3.10.450.10">
    <property type="match status" value="1"/>
</dbReference>
<dbReference type="Proteomes" id="UP001162031">
    <property type="component" value="Unassembled WGS sequence"/>
</dbReference>
<keyword evidence="3" id="KW-1185">Reference proteome</keyword>
<dbReference type="EMBL" id="CANTFL010001372">
    <property type="protein sequence ID" value="CAI5738413.1"/>
    <property type="molecule type" value="Genomic_DNA"/>
</dbReference>
<evidence type="ECO:0000256" key="1">
    <source>
        <dbReference type="SAM" id="SignalP"/>
    </source>
</evidence>
<keyword evidence="1" id="KW-0732">Signal</keyword>
<feature type="signal peptide" evidence="1">
    <location>
        <begin position="1"/>
        <end position="20"/>
    </location>
</feature>